<comment type="caution">
    <text evidence="1">The sequence shown here is derived from an EMBL/GenBank/DDBJ whole genome shotgun (WGS) entry which is preliminary data.</text>
</comment>
<gene>
    <name evidence="1" type="ORF">FB474_1322</name>
</gene>
<reference evidence="1 2" key="1">
    <citation type="submission" date="2019-06" db="EMBL/GenBank/DDBJ databases">
        <title>Sequencing the genomes of 1000 actinobacteria strains.</title>
        <authorList>
            <person name="Klenk H.-P."/>
        </authorList>
    </citation>
    <scope>NUCLEOTIDE SEQUENCE [LARGE SCALE GENOMIC DNA]</scope>
    <source>
        <strain evidence="1 2">DSM 18082</strain>
    </source>
</reference>
<dbReference type="Proteomes" id="UP000319514">
    <property type="component" value="Unassembled WGS sequence"/>
</dbReference>
<accession>A0A542ZHW5</accession>
<keyword evidence="2" id="KW-1185">Reference proteome</keyword>
<organism evidence="1 2">
    <name type="scientific">Oryzihumus leptocrescens</name>
    <dbReference type="NCBI Taxonomy" id="297536"/>
    <lineage>
        <taxon>Bacteria</taxon>
        <taxon>Bacillati</taxon>
        <taxon>Actinomycetota</taxon>
        <taxon>Actinomycetes</taxon>
        <taxon>Micrococcales</taxon>
        <taxon>Intrasporangiaceae</taxon>
        <taxon>Oryzihumus</taxon>
    </lineage>
</organism>
<evidence type="ECO:0000313" key="1">
    <source>
        <dbReference type="EMBL" id="TQL59947.1"/>
    </source>
</evidence>
<evidence type="ECO:0000313" key="2">
    <source>
        <dbReference type="Proteomes" id="UP000319514"/>
    </source>
</evidence>
<sequence>MIGSVYAIWWRRGSSVVRTILGMAPSTQTRTQTLRLRRVVARYCAACKSPFSLTTVRSSAGWHAMCTSCGRTTPLARSAT</sequence>
<protein>
    <submittedName>
        <fullName evidence="1">Uncharacterized protein</fullName>
    </submittedName>
</protein>
<proteinExistence type="predicted"/>
<name>A0A542ZHW5_9MICO</name>
<dbReference type="AlphaFoldDB" id="A0A542ZHW5"/>
<dbReference type="EMBL" id="VFOQ01000001">
    <property type="protein sequence ID" value="TQL59947.1"/>
    <property type="molecule type" value="Genomic_DNA"/>
</dbReference>